<dbReference type="SUPFAM" id="SSF54106">
    <property type="entry name" value="LysM domain"/>
    <property type="match status" value="1"/>
</dbReference>
<evidence type="ECO:0000256" key="2">
    <source>
        <dbReference type="ARBA" id="ARBA00022801"/>
    </source>
</evidence>
<dbReference type="Gene3D" id="1.10.530.10">
    <property type="match status" value="1"/>
</dbReference>
<proteinExistence type="inferred from homology"/>
<feature type="chain" id="PRO_5045787365" description="LysM domain-containing protein" evidence="4">
    <location>
        <begin position="30"/>
        <end position="247"/>
    </location>
</feature>
<dbReference type="Pfam" id="PF06737">
    <property type="entry name" value="Transglycosylas"/>
    <property type="match status" value="1"/>
</dbReference>
<dbReference type="InterPro" id="IPR036779">
    <property type="entry name" value="LysM_dom_sf"/>
</dbReference>
<evidence type="ECO:0000256" key="1">
    <source>
        <dbReference type="ARBA" id="ARBA00010830"/>
    </source>
</evidence>
<dbReference type="PANTHER" id="PTHR34700">
    <property type="entry name" value="POTASSIUM BINDING PROTEIN KBP"/>
    <property type="match status" value="1"/>
</dbReference>
<gene>
    <name evidence="6" type="ORF">Ade02nite_25440</name>
</gene>
<feature type="region of interest" description="Disordered" evidence="3">
    <location>
        <begin position="151"/>
        <end position="177"/>
    </location>
</feature>
<dbReference type="PROSITE" id="PS51782">
    <property type="entry name" value="LYSM"/>
    <property type="match status" value="1"/>
</dbReference>
<dbReference type="RefSeq" id="WP_275409902.1">
    <property type="nucleotide sequence ID" value="NZ_BOMI01000043.1"/>
</dbReference>
<dbReference type="InterPro" id="IPR023346">
    <property type="entry name" value="Lysozyme-like_dom_sf"/>
</dbReference>
<dbReference type="Proteomes" id="UP000609879">
    <property type="component" value="Unassembled WGS sequence"/>
</dbReference>
<dbReference type="SMART" id="SM00257">
    <property type="entry name" value="LysM"/>
    <property type="match status" value="1"/>
</dbReference>
<evidence type="ECO:0000313" key="7">
    <source>
        <dbReference type="Proteomes" id="UP000609879"/>
    </source>
</evidence>
<dbReference type="InterPro" id="IPR052196">
    <property type="entry name" value="Bact_Kbp"/>
</dbReference>
<keyword evidence="4" id="KW-0732">Signal</keyword>
<evidence type="ECO:0000313" key="6">
    <source>
        <dbReference type="EMBL" id="GID73903.1"/>
    </source>
</evidence>
<sequence>MASMCKPARFALGLAAAGATLVTAAPAPASPKPAFAASNPALAAAKPALAASNPALAASNPALTASTPTLAASKSALAKGGSVNWDAIAQCESGGNWSINTGNGYYGGLQFSRSTWRSHGGHRFARTADQASRAEQIHIAERVRQTQGLGAWPTCGRKASSTRQYRATNTEGAASRSATRKFTSKALSTALSTATSTGRYYVVRPGDTLASIAAKTEIKGGWRALYRLNRAALSNPHRIYPGQPLAL</sequence>
<dbReference type="PANTHER" id="PTHR34700:SF4">
    <property type="entry name" value="PHAGE-LIKE ELEMENT PBSX PROTEIN XKDP"/>
    <property type="match status" value="1"/>
</dbReference>
<feature type="compositionally biased region" description="Polar residues" evidence="3">
    <location>
        <begin position="159"/>
        <end position="177"/>
    </location>
</feature>
<feature type="domain" description="LysM" evidence="5">
    <location>
        <begin position="199"/>
        <end position="247"/>
    </location>
</feature>
<dbReference type="Gene3D" id="3.10.350.10">
    <property type="entry name" value="LysM domain"/>
    <property type="match status" value="1"/>
</dbReference>
<reference evidence="6 7" key="1">
    <citation type="submission" date="2021-01" db="EMBL/GenBank/DDBJ databases">
        <title>Whole genome shotgun sequence of Actinoplanes deccanensis NBRC 13994.</title>
        <authorList>
            <person name="Komaki H."/>
            <person name="Tamura T."/>
        </authorList>
    </citation>
    <scope>NUCLEOTIDE SEQUENCE [LARGE SCALE GENOMIC DNA]</scope>
    <source>
        <strain evidence="6 7">NBRC 13994</strain>
    </source>
</reference>
<dbReference type="SUPFAM" id="SSF53955">
    <property type="entry name" value="Lysozyme-like"/>
    <property type="match status" value="1"/>
</dbReference>
<name>A0ABQ3Y1N8_9ACTN</name>
<dbReference type="CDD" id="cd13925">
    <property type="entry name" value="RPF"/>
    <property type="match status" value="1"/>
</dbReference>
<comment type="similarity">
    <text evidence="1">Belongs to the transglycosylase family. Rpf subfamily.</text>
</comment>
<dbReference type="Pfam" id="PF01476">
    <property type="entry name" value="LysM"/>
    <property type="match status" value="1"/>
</dbReference>
<keyword evidence="7" id="KW-1185">Reference proteome</keyword>
<accession>A0ABQ3Y1N8</accession>
<feature type="signal peptide" evidence="4">
    <location>
        <begin position="1"/>
        <end position="29"/>
    </location>
</feature>
<evidence type="ECO:0000256" key="4">
    <source>
        <dbReference type="SAM" id="SignalP"/>
    </source>
</evidence>
<dbReference type="CDD" id="cd00118">
    <property type="entry name" value="LysM"/>
    <property type="match status" value="1"/>
</dbReference>
<organism evidence="6 7">
    <name type="scientific">Paractinoplanes deccanensis</name>
    <dbReference type="NCBI Taxonomy" id="113561"/>
    <lineage>
        <taxon>Bacteria</taxon>
        <taxon>Bacillati</taxon>
        <taxon>Actinomycetota</taxon>
        <taxon>Actinomycetes</taxon>
        <taxon>Micromonosporales</taxon>
        <taxon>Micromonosporaceae</taxon>
        <taxon>Paractinoplanes</taxon>
    </lineage>
</organism>
<evidence type="ECO:0000256" key="3">
    <source>
        <dbReference type="SAM" id="MobiDB-lite"/>
    </source>
</evidence>
<comment type="caution">
    <text evidence="6">The sequence shown here is derived from an EMBL/GenBank/DDBJ whole genome shotgun (WGS) entry which is preliminary data.</text>
</comment>
<dbReference type="EMBL" id="BOMI01000043">
    <property type="protein sequence ID" value="GID73903.1"/>
    <property type="molecule type" value="Genomic_DNA"/>
</dbReference>
<keyword evidence="2" id="KW-0378">Hydrolase</keyword>
<dbReference type="InterPro" id="IPR018392">
    <property type="entry name" value="LysM"/>
</dbReference>
<protein>
    <recommendedName>
        <fullName evidence="5">LysM domain-containing protein</fullName>
    </recommendedName>
</protein>
<dbReference type="InterPro" id="IPR010618">
    <property type="entry name" value="RPF"/>
</dbReference>
<evidence type="ECO:0000259" key="5">
    <source>
        <dbReference type="PROSITE" id="PS51782"/>
    </source>
</evidence>